<keyword evidence="3" id="KW-1185">Reference proteome</keyword>
<feature type="transmembrane region" description="Helical" evidence="1">
    <location>
        <begin position="207"/>
        <end position="233"/>
    </location>
</feature>
<feature type="transmembrane region" description="Helical" evidence="1">
    <location>
        <begin position="132"/>
        <end position="153"/>
    </location>
</feature>
<dbReference type="OrthoDB" id="3182271at2"/>
<feature type="transmembrane region" description="Helical" evidence="1">
    <location>
        <begin position="12"/>
        <end position="32"/>
    </location>
</feature>
<accession>A0A1Y3XJP6</accession>
<name>A0A1Y3XJP6_9ACTN</name>
<feature type="transmembrane region" description="Helical" evidence="1">
    <location>
        <begin position="165"/>
        <end position="187"/>
    </location>
</feature>
<dbReference type="Proteomes" id="UP000195781">
    <property type="component" value="Unassembled WGS sequence"/>
</dbReference>
<evidence type="ECO:0008006" key="4">
    <source>
        <dbReference type="Google" id="ProtNLM"/>
    </source>
</evidence>
<dbReference type="EMBL" id="NFIE01000025">
    <property type="protein sequence ID" value="OUN85351.1"/>
    <property type="molecule type" value="Genomic_DNA"/>
</dbReference>
<sequence length="241" mass="25779">MKRAYLIEMTIFRDYFKQLMGVGCFVAVFVSMGMGTIVAAPAILTMMFFMLGTMAAATYDEQNNWGLYRLTLPVGRRDVVLARYGVIVTLGLAGMLLMSGICAVVMAVATVVELPMGISEILAFDPDMVQGMVFAVAFCMALGALIASIETPIYFRFGQNKTTQWIPMVTILLFVGPMLIVNGTGILDSGAIPMETIAQVLGFIETPAGVAACFGIAVVVAAVALGVSAGVSLKLYERREL</sequence>
<feature type="transmembrane region" description="Helical" evidence="1">
    <location>
        <begin position="80"/>
        <end position="112"/>
    </location>
</feature>
<dbReference type="AlphaFoldDB" id="A0A1Y3XJP6"/>
<proteinExistence type="predicted"/>
<keyword evidence="1" id="KW-0812">Transmembrane</keyword>
<evidence type="ECO:0000256" key="1">
    <source>
        <dbReference type="SAM" id="Phobius"/>
    </source>
</evidence>
<reference evidence="3" key="1">
    <citation type="submission" date="2017-04" db="EMBL/GenBank/DDBJ databases">
        <title>Function of individual gut microbiota members based on whole genome sequencing of pure cultures obtained from chicken caecum.</title>
        <authorList>
            <person name="Medvecky M."/>
            <person name="Cejkova D."/>
            <person name="Polansky O."/>
            <person name="Karasova D."/>
            <person name="Kubasova T."/>
            <person name="Cizek A."/>
            <person name="Rychlik I."/>
        </authorList>
    </citation>
    <scope>NUCLEOTIDE SEQUENCE [LARGE SCALE GENOMIC DNA]</scope>
    <source>
        <strain evidence="3">An5</strain>
    </source>
</reference>
<keyword evidence="1" id="KW-1133">Transmembrane helix</keyword>
<dbReference type="RefSeq" id="WP_019239915.1">
    <property type="nucleotide sequence ID" value="NZ_CABKRW010000039.1"/>
</dbReference>
<dbReference type="InterPro" id="IPR025699">
    <property type="entry name" value="ABC2_memb-like"/>
</dbReference>
<gene>
    <name evidence="2" type="ORF">B5G02_09175</name>
</gene>
<protein>
    <recommendedName>
        <fullName evidence="4">ABC-2 transporter permease</fullName>
    </recommendedName>
</protein>
<evidence type="ECO:0000313" key="3">
    <source>
        <dbReference type="Proteomes" id="UP000195781"/>
    </source>
</evidence>
<comment type="caution">
    <text evidence="2">The sequence shown here is derived from an EMBL/GenBank/DDBJ whole genome shotgun (WGS) entry which is preliminary data.</text>
</comment>
<evidence type="ECO:0000313" key="2">
    <source>
        <dbReference type="EMBL" id="OUN85351.1"/>
    </source>
</evidence>
<organism evidence="2 3">
    <name type="scientific">[Collinsella] massiliensis</name>
    <dbReference type="NCBI Taxonomy" id="1232426"/>
    <lineage>
        <taxon>Bacteria</taxon>
        <taxon>Bacillati</taxon>
        <taxon>Actinomycetota</taxon>
        <taxon>Coriobacteriia</taxon>
        <taxon>Coriobacteriales</taxon>
        <taxon>Coriobacteriaceae</taxon>
        <taxon>Enorma</taxon>
    </lineage>
</organism>
<keyword evidence="1" id="KW-0472">Membrane</keyword>
<dbReference type="Pfam" id="PF13346">
    <property type="entry name" value="ABC2_membrane_5"/>
    <property type="match status" value="1"/>
</dbReference>